<organism evidence="2 3">
    <name type="scientific">Desulfoluna butyratoxydans</name>
    <dbReference type="NCBI Taxonomy" id="231438"/>
    <lineage>
        <taxon>Bacteria</taxon>
        <taxon>Pseudomonadati</taxon>
        <taxon>Thermodesulfobacteriota</taxon>
        <taxon>Desulfobacteria</taxon>
        <taxon>Desulfobacterales</taxon>
        <taxon>Desulfolunaceae</taxon>
        <taxon>Desulfoluna</taxon>
    </lineage>
</organism>
<evidence type="ECO:0000256" key="1">
    <source>
        <dbReference type="SAM" id="SignalP"/>
    </source>
</evidence>
<name>A0A4U8YSG2_9BACT</name>
<sequence length="122" mass="13601">MPRLIRFFIILFCATLLCGCPGKPEPQEPPHNVTQETGMAAPDQEHGHVFDVEGLVVYKEIEGGFFAIQAKDGKTYDPVNLPETFRKDGLRVRLTARKKEDMAGIHMHGTIIEIVDISIAPE</sequence>
<dbReference type="PROSITE" id="PS51257">
    <property type="entry name" value="PROKAR_LIPOPROTEIN"/>
    <property type="match status" value="1"/>
</dbReference>
<feature type="signal peptide" evidence="1">
    <location>
        <begin position="1"/>
        <end position="19"/>
    </location>
</feature>
<gene>
    <name evidence="2" type="ORF">MSL71_41110</name>
</gene>
<dbReference type="RefSeq" id="WP_180144160.1">
    <property type="nucleotide sequence ID" value="NZ_CAADHO010000009.1"/>
</dbReference>
<proteinExistence type="predicted"/>
<accession>A0A4U8YSG2</accession>
<keyword evidence="3" id="KW-1185">Reference proteome</keyword>
<feature type="chain" id="PRO_5020921450" evidence="1">
    <location>
        <begin position="20"/>
        <end position="122"/>
    </location>
</feature>
<dbReference type="Proteomes" id="UP000507962">
    <property type="component" value="Unassembled WGS sequence"/>
</dbReference>
<reference evidence="2 3" key="1">
    <citation type="submission" date="2019-03" db="EMBL/GenBank/DDBJ databases">
        <authorList>
            <person name="Nijsse B."/>
        </authorList>
    </citation>
    <scope>NUCLEOTIDE SEQUENCE [LARGE SCALE GENOMIC DNA]</scope>
    <source>
        <strain evidence="2">Desulfoluna butyratoxydans MSL71</strain>
    </source>
</reference>
<evidence type="ECO:0000313" key="2">
    <source>
        <dbReference type="EMBL" id="VFQ46447.1"/>
    </source>
</evidence>
<keyword evidence="1" id="KW-0732">Signal</keyword>
<protein>
    <submittedName>
        <fullName evidence="2">Uncharacterized protein</fullName>
    </submittedName>
</protein>
<evidence type="ECO:0000313" key="3">
    <source>
        <dbReference type="Proteomes" id="UP000507962"/>
    </source>
</evidence>
<dbReference type="EMBL" id="CAADHO010000009">
    <property type="protein sequence ID" value="VFQ46447.1"/>
    <property type="molecule type" value="Genomic_DNA"/>
</dbReference>
<dbReference type="AlphaFoldDB" id="A0A4U8YSG2"/>